<evidence type="ECO:0000259" key="2">
    <source>
        <dbReference type="PROSITE" id="PS50943"/>
    </source>
</evidence>
<dbReference type="CDD" id="cd00093">
    <property type="entry name" value="HTH_XRE"/>
    <property type="match status" value="1"/>
</dbReference>
<dbReference type="InterPro" id="IPR001387">
    <property type="entry name" value="Cro/C1-type_HTH"/>
</dbReference>
<feature type="domain" description="HTH cro/C1-type" evidence="2">
    <location>
        <begin position="19"/>
        <end position="65"/>
    </location>
</feature>
<organism evidence="3 4">
    <name type="scientific">Scytonema hofmannii PCC 7110</name>
    <dbReference type="NCBI Taxonomy" id="128403"/>
    <lineage>
        <taxon>Bacteria</taxon>
        <taxon>Bacillati</taxon>
        <taxon>Cyanobacteriota</taxon>
        <taxon>Cyanophyceae</taxon>
        <taxon>Nostocales</taxon>
        <taxon>Scytonemataceae</taxon>
        <taxon>Scytonema</taxon>
    </lineage>
</organism>
<sequence>MKKIYCRLAVLMAEKDPQLSQRQLSRETGLDITTINRLFTNKFSRVDVTTIEVLCNYFGKDVGDLLQMRQPEDIPQRRTRKRAKSEPSSEEAA</sequence>
<evidence type="ECO:0000313" key="3">
    <source>
        <dbReference type="EMBL" id="KYC36342.1"/>
    </source>
</evidence>
<dbReference type="GO" id="GO:0003677">
    <property type="term" value="F:DNA binding"/>
    <property type="evidence" value="ECO:0007669"/>
    <property type="project" value="InterPro"/>
</dbReference>
<dbReference type="RefSeq" id="WP_017748527.1">
    <property type="nucleotide sequence ID" value="NZ_KQ976354.1"/>
</dbReference>
<reference evidence="3 4" key="1">
    <citation type="journal article" date="2013" name="Genome Biol. Evol.">
        <title>Genomes of Stigonematalean cyanobacteria (subsection V) and the evolution of oxygenic photosynthesis from prokaryotes to plastids.</title>
        <authorList>
            <person name="Dagan T."/>
            <person name="Roettger M."/>
            <person name="Stucken K."/>
            <person name="Landan G."/>
            <person name="Koch R."/>
            <person name="Major P."/>
            <person name="Gould S.B."/>
            <person name="Goremykin V.V."/>
            <person name="Rippka R."/>
            <person name="Tandeau de Marsac N."/>
            <person name="Gugger M."/>
            <person name="Lockhart P.J."/>
            <person name="Allen J.F."/>
            <person name="Brune I."/>
            <person name="Maus I."/>
            <person name="Puhler A."/>
            <person name="Martin W.F."/>
        </authorList>
    </citation>
    <scope>NUCLEOTIDE SEQUENCE [LARGE SCALE GENOMIC DNA]</scope>
    <source>
        <strain evidence="3 4">PCC 7110</strain>
    </source>
</reference>
<dbReference type="Pfam" id="PF13443">
    <property type="entry name" value="HTH_26"/>
    <property type="match status" value="1"/>
</dbReference>
<dbReference type="SMART" id="SM00530">
    <property type="entry name" value="HTH_XRE"/>
    <property type="match status" value="1"/>
</dbReference>
<comment type="caution">
    <text evidence="3">The sequence shown here is derived from an EMBL/GenBank/DDBJ whole genome shotgun (WGS) entry which is preliminary data.</text>
</comment>
<feature type="region of interest" description="Disordered" evidence="1">
    <location>
        <begin position="69"/>
        <end position="93"/>
    </location>
</feature>
<protein>
    <recommendedName>
        <fullName evidence="2">HTH cro/C1-type domain-containing protein</fullName>
    </recommendedName>
</protein>
<accession>A0A139WV77</accession>
<name>A0A139WV77_9CYAN</name>
<evidence type="ECO:0000313" key="4">
    <source>
        <dbReference type="Proteomes" id="UP000076925"/>
    </source>
</evidence>
<dbReference type="InterPro" id="IPR010982">
    <property type="entry name" value="Lambda_DNA-bd_dom_sf"/>
</dbReference>
<gene>
    <name evidence="3" type="ORF">WA1_42240</name>
</gene>
<dbReference type="EMBL" id="ANNX02000047">
    <property type="protein sequence ID" value="KYC36342.1"/>
    <property type="molecule type" value="Genomic_DNA"/>
</dbReference>
<proteinExistence type="predicted"/>
<evidence type="ECO:0000256" key="1">
    <source>
        <dbReference type="SAM" id="MobiDB-lite"/>
    </source>
</evidence>
<dbReference type="Gene3D" id="1.10.260.40">
    <property type="entry name" value="lambda repressor-like DNA-binding domains"/>
    <property type="match status" value="1"/>
</dbReference>
<dbReference type="PROSITE" id="PS50943">
    <property type="entry name" value="HTH_CROC1"/>
    <property type="match status" value="1"/>
</dbReference>
<dbReference type="AlphaFoldDB" id="A0A139WV77"/>
<dbReference type="Proteomes" id="UP000076925">
    <property type="component" value="Unassembled WGS sequence"/>
</dbReference>
<dbReference type="SUPFAM" id="SSF47413">
    <property type="entry name" value="lambda repressor-like DNA-binding domains"/>
    <property type="match status" value="1"/>
</dbReference>
<dbReference type="STRING" id="128403.WA1_42240"/>
<keyword evidence="4" id="KW-1185">Reference proteome</keyword>